<dbReference type="RefSeq" id="WP_214038015.1">
    <property type="nucleotide sequence ID" value="NZ_JAGJWT010000006.1"/>
</dbReference>
<evidence type="ECO:0000256" key="2">
    <source>
        <dbReference type="SAM" id="SignalP"/>
    </source>
</evidence>
<keyword evidence="1" id="KW-1133">Transmembrane helix</keyword>
<feature type="signal peptide" evidence="2">
    <location>
        <begin position="1"/>
        <end position="21"/>
    </location>
</feature>
<keyword evidence="2" id="KW-0732">Signal</keyword>
<dbReference type="SUPFAM" id="SSF54427">
    <property type="entry name" value="NTF2-like"/>
    <property type="match status" value="1"/>
</dbReference>
<reference evidence="4" key="1">
    <citation type="submission" date="2021-04" db="EMBL/GenBank/DDBJ databases">
        <title>Genomic characterization of endocarditis-associated Neisseria elongata subsp. nitroreducens.</title>
        <authorList>
            <person name="Schorner M."/>
            <person name="Passarelli-Araujo H."/>
            <person name="Scheffer M."/>
            <person name="Barazzetti F."/>
            <person name="Martins J."/>
            <person name="Machado H."/>
            <person name="Palmeiro J."/>
            <person name="Bazzo M."/>
        </authorList>
    </citation>
    <scope>NUCLEOTIDE SEQUENCE</scope>
    <source>
        <strain evidence="4">Nel_M001</strain>
    </source>
</reference>
<name>A0A9X0ZUJ9_NEIEL</name>
<dbReference type="NCBIfam" id="TIGR02246">
    <property type="entry name" value="SgcJ/EcaC family oxidoreductase"/>
    <property type="match status" value="1"/>
</dbReference>
<feature type="transmembrane region" description="Helical" evidence="1">
    <location>
        <begin position="198"/>
        <end position="218"/>
    </location>
</feature>
<dbReference type="Pfam" id="PF14534">
    <property type="entry name" value="DUF4440"/>
    <property type="match status" value="1"/>
</dbReference>
<sequence length="226" mass="25064">MKKLLHTIPLTLLLAAAPLQAYPVIELTPENTPASAPKQEAPLPETPETRLSKETLHQELRQLRDHMQTALNKRDLDALLDGLTDDVVFTTMNGDRVIGKEQVRGYYEKMLGGNQPVVKTITAQFEADKLSHLYDDGNTAVAFGRSNDRYELIGGETWEVKPQWSATIVRQNGRWLIAGFHYSVNMLDNPVLSAQRNWLMGGGAAAALLACTAGFLLGRRTGRLKK</sequence>
<dbReference type="InterPro" id="IPR027843">
    <property type="entry name" value="DUF4440"/>
</dbReference>
<proteinExistence type="predicted"/>
<evidence type="ECO:0000256" key="1">
    <source>
        <dbReference type="SAM" id="Phobius"/>
    </source>
</evidence>
<feature type="domain" description="DUF4440" evidence="3">
    <location>
        <begin position="60"/>
        <end position="177"/>
    </location>
</feature>
<evidence type="ECO:0000313" key="4">
    <source>
        <dbReference type="EMBL" id="MBS9340799.1"/>
    </source>
</evidence>
<evidence type="ECO:0000259" key="3">
    <source>
        <dbReference type="Pfam" id="PF14534"/>
    </source>
</evidence>
<accession>A0A9X0ZUJ9</accession>
<keyword evidence="1" id="KW-0812">Transmembrane</keyword>
<dbReference type="AlphaFoldDB" id="A0A9X0ZUJ9"/>
<evidence type="ECO:0000313" key="5">
    <source>
        <dbReference type="Proteomes" id="UP000708805"/>
    </source>
</evidence>
<comment type="caution">
    <text evidence="4">The sequence shown here is derived from an EMBL/GenBank/DDBJ whole genome shotgun (WGS) entry which is preliminary data.</text>
</comment>
<dbReference type="EMBL" id="JAGJWT010000006">
    <property type="protein sequence ID" value="MBS9340799.1"/>
    <property type="molecule type" value="Genomic_DNA"/>
</dbReference>
<keyword evidence="1" id="KW-0472">Membrane</keyword>
<dbReference type="Gene3D" id="3.10.450.50">
    <property type="match status" value="1"/>
</dbReference>
<dbReference type="InterPro" id="IPR032710">
    <property type="entry name" value="NTF2-like_dom_sf"/>
</dbReference>
<feature type="chain" id="PRO_5040995524" evidence="2">
    <location>
        <begin position="22"/>
        <end position="226"/>
    </location>
</feature>
<dbReference type="Proteomes" id="UP000708805">
    <property type="component" value="Unassembled WGS sequence"/>
</dbReference>
<gene>
    <name evidence="4" type="ORF">J8641_08295</name>
</gene>
<dbReference type="InterPro" id="IPR011944">
    <property type="entry name" value="Steroid_delta5-4_isomerase"/>
</dbReference>
<organism evidence="4 5">
    <name type="scientific">Neisseria elongata subsp. nitroreducens</name>
    <dbReference type="NCBI Taxonomy" id="90367"/>
    <lineage>
        <taxon>Bacteria</taxon>
        <taxon>Pseudomonadati</taxon>
        <taxon>Pseudomonadota</taxon>
        <taxon>Betaproteobacteria</taxon>
        <taxon>Neisseriales</taxon>
        <taxon>Neisseriaceae</taxon>
        <taxon>Neisseria</taxon>
    </lineage>
</organism>
<protein>
    <submittedName>
        <fullName evidence="4">SgcJ/EcaC family oxidoreductase</fullName>
    </submittedName>
</protein>